<dbReference type="AlphaFoldDB" id="A0A250DT37"/>
<dbReference type="SUPFAM" id="SSF74653">
    <property type="entry name" value="TolA/TonB C-terminal domain"/>
    <property type="match status" value="1"/>
</dbReference>
<dbReference type="KEGG" id="vbo:CKY39_32425"/>
<dbReference type="GO" id="GO:0055085">
    <property type="term" value="P:transmembrane transport"/>
    <property type="evidence" value="ECO:0007669"/>
    <property type="project" value="InterPro"/>
</dbReference>
<organism evidence="2 3">
    <name type="scientific">Variovorax boronicumulans</name>
    <dbReference type="NCBI Taxonomy" id="436515"/>
    <lineage>
        <taxon>Bacteria</taxon>
        <taxon>Pseudomonadati</taxon>
        <taxon>Pseudomonadota</taxon>
        <taxon>Betaproteobacteria</taxon>
        <taxon>Burkholderiales</taxon>
        <taxon>Comamonadaceae</taxon>
        <taxon>Variovorax</taxon>
    </lineage>
</organism>
<evidence type="ECO:0000259" key="1">
    <source>
        <dbReference type="PROSITE" id="PS52015"/>
    </source>
</evidence>
<sequence length="65" mass="7335">MLFIDEQGRVQRVDAEEPTLPSTFEQAARESFMAAEFSPGEVDGRAVKSRLRVEVVFDNTSLSMR</sequence>
<feature type="domain" description="TonB C-terminal" evidence="1">
    <location>
        <begin position="1"/>
        <end position="65"/>
    </location>
</feature>
<dbReference type="PROSITE" id="PS52015">
    <property type="entry name" value="TONB_CTD"/>
    <property type="match status" value="1"/>
</dbReference>
<dbReference type="Gene3D" id="3.30.1150.10">
    <property type="match status" value="1"/>
</dbReference>
<evidence type="ECO:0000313" key="3">
    <source>
        <dbReference type="Proteomes" id="UP000217154"/>
    </source>
</evidence>
<protein>
    <recommendedName>
        <fullName evidence="1">TonB C-terminal domain-containing protein</fullName>
    </recommendedName>
</protein>
<dbReference type="InterPro" id="IPR037682">
    <property type="entry name" value="TonB_C"/>
</dbReference>
<proteinExistence type="predicted"/>
<dbReference type="Proteomes" id="UP000217154">
    <property type="component" value="Chromosome"/>
</dbReference>
<evidence type="ECO:0000313" key="2">
    <source>
        <dbReference type="EMBL" id="ATA57412.1"/>
    </source>
</evidence>
<name>A0A250DT37_9BURK</name>
<dbReference type="EMBL" id="CP023284">
    <property type="protein sequence ID" value="ATA57412.1"/>
    <property type="molecule type" value="Genomic_DNA"/>
</dbReference>
<accession>A0A250DT37</accession>
<reference evidence="2 3" key="1">
    <citation type="submission" date="2017-09" db="EMBL/GenBank/DDBJ databases">
        <title>The diverse metabolic capabilities of V. boronicumulans make it an excellent choice for continued studies on novel biodegradation.</title>
        <authorList>
            <person name="Sun S."/>
        </authorList>
    </citation>
    <scope>NUCLEOTIDE SEQUENCE [LARGE SCALE GENOMIC DNA]</scope>
    <source>
        <strain evidence="2 3">J1</strain>
    </source>
</reference>
<gene>
    <name evidence="2" type="ORF">CKY39_32425</name>
</gene>